<evidence type="ECO:0008006" key="9">
    <source>
        <dbReference type="Google" id="ProtNLM"/>
    </source>
</evidence>
<dbReference type="Gene3D" id="2.40.50.120">
    <property type="match status" value="1"/>
</dbReference>
<dbReference type="InterPro" id="IPR047565">
    <property type="entry name" value="Alpha-macroglob_thiol-ester_cl"/>
</dbReference>
<dbReference type="SMART" id="SM01360">
    <property type="entry name" value="A2M"/>
    <property type="match status" value="1"/>
</dbReference>
<dbReference type="SUPFAM" id="SSF50242">
    <property type="entry name" value="TIMP-like"/>
    <property type="match status" value="1"/>
</dbReference>
<comment type="subcellular location">
    <subcellularLocation>
        <location evidence="1">Secreted</location>
    </subcellularLocation>
</comment>
<dbReference type="Pfam" id="PF01759">
    <property type="entry name" value="NTR"/>
    <property type="match status" value="1"/>
</dbReference>
<evidence type="ECO:0000259" key="5">
    <source>
        <dbReference type="PROSITE" id="PS01178"/>
    </source>
</evidence>
<dbReference type="CDD" id="cd00017">
    <property type="entry name" value="ANATO"/>
    <property type="match status" value="1"/>
</dbReference>
<dbReference type="Pfam" id="PF07677">
    <property type="entry name" value="A2M_recep"/>
    <property type="match status" value="1"/>
</dbReference>
<organism evidence="7 8">
    <name type="scientific">Onychostoma macrolepis</name>
    <dbReference type="NCBI Taxonomy" id="369639"/>
    <lineage>
        <taxon>Eukaryota</taxon>
        <taxon>Metazoa</taxon>
        <taxon>Chordata</taxon>
        <taxon>Craniata</taxon>
        <taxon>Vertebrata</taxon>
        <taxon>Euteleostomi</taxon>
        <taxon>Actinopterygii</taxon>
        <taxon>Neopterygii</taxon>
        <taxon>Teleostei</taxon>
        <taxon>Ostariophysi</taxon>
        <taxon>Cypriniformes</taxon>
        <taxon>Cyprinidae</taxon>
        <taxon>Acrossocheilinae</taxon>
        <taxon>Onychostoma</taxon>
    </lineage>
</organism>
<dbReference type="Proteomes" id="UP000579812">
    <property type="component" value="Unassembled WGS sequence"/>
</dbReference>
<dbReference type="Gene3D" id="2.20.130.20">
    <property type="match status" value="1"/>
</dbReference>
<dbReference type="InterPro" id="IPR000020">
    <property type="entry name" value="Anaphylatoxin/fibulin"/>
</dbReference>
<keyword evidence="4" id="KW-1015">Disulfide bond</keyword>
<comment type="caution">
    <text evidence="7">The sequence shown here is derived from an EMBL/GenBank/DDBJ whole genome shotgun (WGS) entry which is preliminary data.</text>
</comment>
<keyword evidence="3" id="KW-0882">Thioester bond</keyword>
<dbReference type="FunFam" id="2.60.40.690:FF:000002">
    <property type="entry name" value="Complement C4 isoform-A"/>
    <property type="match status" value="1"/>
</dbReference>
<dbReference type="Pfam" id="PF00207">
    <property type="entry name" value="A2M"/>
    <property type="match status" value="1"/>
</dbReference>
<dbReference type="InterPro" id="IPR041555">
    <property type="entry name" value="MG3"/>
</dbReference>
<dbReference type="SMART" id="SM01361">
    <property type="entry name" value="A2M_recep"/>
    <property type="match status" value="1"/>
</dbReference>
<dbReference type="Gene3D" id="2.60.40.1940">
    <property type="match status" value="1"/>
</dbReference>
<dbReference type="PROSITE" id="PS50189">
    <property type="entry name" value="NTR"/>
    <property type="match status" value="1"/>
</dbReference>
<dbReference type="Pfam" id="PF01821">
    <property type="entry name" value="ANATO"/>
    <property type="match status" value="1"/>
</dbReference>
<dbReference type="InterPro" id="IPR008993">
    <property type="entry name" value="TIMP-like_OB-fold"/>
</dbReference>
<dbReference type="SMART" id="SM01359">
    <property type="entry name" value="A2M_N_2"/>
    <property type="match status" value="1"/>
</dbReference>
<dbReference type="GO" id="GO:0006956">
    <property type="term" value="P:complement activation"/>
    <property type="evidence" value="ECO:0007669"/>
    <property type="project" value="TreeGrafter"/>
</dbReference>
<dbReference type="InterPro" id="IPR008930">
    <property type="entry name" value="Terpenoid_cyclase/PrenylTrfase"/>
</dbReference>
<dbReference type="InterPro" id="IPR050473">
    <property type="entry name" value="A2M/Complement_sys"/>
</dbReference>
<dbReference type="SMART" id="SM00643">
    <property type="entry name" value="C345C"/>
    <property type="match status" value="1"/>
</dbReference>
<dbReference type="SUPFAM" id="SSF49373">
    <property type="entry name" value="Invasin/intimin cell-adhesion fragments"/>
    <property type="match status" value="1"/>
</dbReference>
<feature type="domain" description="Anaphylatoxin-like" evidence="5">
    <location>
        <begin position="825"/>
        <end position="862"/>
    </location>
</feature>
<dbReference type="PROSITE" id="PS00477">
    <property type="entry name" value="ALPHA_2_MACROGLOBULIN"/>
    <property type="match status" value="1"/>
</dbReference>
<dbReference type="InterPro" id="IPR036595">
    <property type="entry name" value="A-macroglobulin_rcpt-bd_sf"/>
</dbReference>
<dbReference type="GO" id="GO:0005615">
    <property type="term" value="C:extracellular space"/>
    <property type="evidence" value="ECO:0007669"/>
    <property type="project" value="InterPro"/>
</dbReference>
<dbReference type="Gene3D" id="6.20.50.160">
    <property type="match status" value="1"/>
</dbReference>
<dbReference type="InterPro" id="IPR008964">
    <property type="entry name" value="Invasin/intimin_cell_adhesion"/>
</dbReference>
<dbReference type="Pfam" id="PF17789">
    <property type="entry name" value="MG4"/>
    <property type="match status" value="1"/>
</dbReference>
<dbReference type="CDD" id="cd02896">
    <property type="entry name" value="complement_C3_C4_C5"/>
    <property type="match status" value="1"/>
</dbReference>
<dbReference type="Pfam" id="PF07678">
    <property type="entry name" value="TED_complement"/>
    <property type="match status" value="1"/>
</dbReference>
<dbReference type="InterPro" id="IPR013783">
    <property type="entry name" value="Ig-like_fold"/>
</dbReference>
<name>A0A7J6C8S0_9TELE</name>
<dbReference type="InterPro" id="IPR011626">
    <property type="entry name" value="Alpha-macroglobulin_TED"/>
</dbReference>
<dbReference type="SUPFAM" id="SSF47686">
    <property type="entry name" value="Anaphylotoxins (complement system)"/>
    <property type="match status" value="1"/>
</dbReference>
<dbReference type="Gene3D" id="2.60.120.1540">
    <property type="match status" value="2"/>
</dbReference>
<dbReference type="Gene3D" id="1.20.91.20">
    <property type="entry name" value="Anaphylotoxins (complement system)"/>
    <property type="match status" value="1"/>
</dbReference>
<gene>
    <name evidence="7" type="ORF">G5714_016307</name>
</gene>
<feature type="domain" description="NTR" evidence="6">
    <location>
        <begin position="1717"/>
        <end position="1862"/>
    </location>
</feature>
<evidence type="ECO:0000313" key="8">
    <source>
        <dbReference type="Proteomes" id="UP000579812"/>
    </source>
</evidence>
<dbReference type="InterPro" id="IPR001599">
    <property type="entry name" value="Macroglobln_a2"/>
</dbReference>
<evidence type="ECO:0000256" key="4">
    <source>
        <dbReference type="ARBA" id="ARBA00023157"/>
    </source>
</evidence>
<dbReference type="SUPFAM" id="SSF49410">
    <property type="entry name" value="Alpha-macroglobulin receptor domain"/>
    <property type="match status" value="1"/>
</dbReference>
<dbReference type="InterPro" id="IPR040839">
    <property type="entry name" value="MG4"/>
</dbReference>
<dbReference type="Gene3D" id="2.60.40.10">
    <property type="entry name" value="Immunoglobulins"/>
    <property type="match status" value="2"/>
</dbReference>
<dbReference type="PANTHER" id="PTHR11412">
    <property type="entry name" value="MACROGLOBULIN / COMPLEMENT"/>
    <property type="match status" value="1"/>
</dbReference>
<dbReference type="InterPro" id="IPR018081">
    <property type="entry name" value="Anaphylatoxin_comp_syst"/>
</dbReference>
<dbReference type="EMBL" id="JAAMOB010000016">
    <property type="protein sequence ID" value="KAF4103424.1"/>
    <property type="molecule type" value="Genomic_DNA"/>
</dbReference>
<dbReference type="Gene3D" id="2.60.40.690">
    <property type="entry name" value="Alpha-macroglobulin, receptor-binding domain"/>
    <property type="match status" value="1"/>
</dbReference>
<dbReference type="Pfam" id="PF17791">
    <property type="entry name" value="MG3"/>
    <property type="match status" value="1"/>
</dbReference>
<dbReference type="Gene3D" id="1.50.10.20">
    <property type="match status" value="1"/>
</dbReference>
<evidence type="ECO:0000259" key="6">
    <source>
        <dbReference type="PROSITE" id="PS50189"/>
    </source>
</evidence>
<dbReference type="PANTHER" id="PTHR11412:SF144">
    <property type="entry name" value="COMPLEMENT C4-B"/>
    <property type="match status" value="1"/>
</dbReference>
<dbReference type="InterPro" id="IPR019742">
    <property type="entry name" value="MacrogloblnA2_CS"/>
</dbReference>
<dbReference type="Gene3D" id="2.60.40.1930">
    <property type="match status" value="3"/>
</dbReference>
<evidence type="ECO:0000256" key="2">
    <source>
        <dbReference type="ARBA" id="ARBA00022525"/>
    </source>
</evidence>
<dbReference type="Pfam" id="PF07703">
    <property type="entry name" value="A2M_BRD"/>
    <property type="match status" value="1"/>
</dbReference>
<keyword evidence="2" id="KW-0964">Secreted</keyword>
<dbReference type="SMART" id="SM00104">
    <property type="entry name" value="ANATO"/>
    <property type="match status" value="1"/>
</dbReference>
<evidence type="ECO:0000256" key="1">
    <source>
        <dbReference type="ARBA" id="ARBA00004613"/>
    </source>
</evidence>
<keyword evidence="8" id="KW-1185">Reference proteome</keyword>
<reference evidence="7 8" key="1">
    <citation type="submission" date="2020-04" db="EMBL/GenBank/DDBJ databases">
        <title>Chromosome-level genome assembly of a cyprinid fish Onychostoma macrolepis by integration of Nanopore Sequencing, Bionano and Hi-C technology.</title>
        <authorList>
            <person name="Wang D."/>
        </authorList>
    </citation>
    <scope>NUCLEOTIDE SEQUENCE [LARGE SCALE GENOMIC DNA]</scope>
    <source>
        <strain evidence="7">SWU-2019</strain>
        <tissue evidence="7">Muscle</tissue>
    </source>
</reference>
<dbReference type="PROSITE" id="PS01178">
    <property type="entry name" value="ANAPHYLATOXIN_2"/>
    <property type="match status" value="1"/>
</dbReference>
<evidence type="ECO:0000313" key="7">
    <source>
        <dbReference type="EMBL" id="KAF4103424.1"/>
    </source>
</evidence>
<protein>
    <recommendedName>
        <fullName evidence="9">Complement C4 gamma chain</fullName>
    </recommendedName>
</protein>
<sequence>MKLNCKMTMFWSQLGMIFYRKALQMTGHQVGMTAKGSVQDLRAWRALRQQDIEYNQSLETDRARPLCQQLQSHRPLLLSHPPLLLCVVQLLVIPDLLTLTPDLSESFPRHTLLCEVCHGNTVVSELRDQNLLGIFCCSHRNNILTMEVRKHTLLYLLLCMCSAVQGENRKRFLITAPSVFHVGVKEPVWIQVGEALFGKPISCKLETEMRVPMSAQETKTITKKGQFEAMNLEIFKNKVSDLKSINGEPPYLNLACEVDGQKQQTRVLVSKHSGYIFIQTNQPMYNPKKRVFFRIFTLDHSMRPKSEIIYVYIYNADGNKIMKSSRMALDGFLSLDFYIPDISKPGVWKITAHYKGDEKNAAVREFKVQKFVLPSFGVSIHSETAFLLMNDETFTFTIKASYTYGKTIDGGFHCRFGMKKDESENNAGEIKFIKGLEKTGSVKEGHAEITVNISDLSQKLNSTLEELVATRAQFYIAVTVTDILSGEVQESEAFLPIVLSRYNVDLSQTRSFYTPKFPFQAVVTVRHPNGSPAEGVQVNINVSSTTKKPVVIKTNKEGVAFHIFNLEGTPPSVSVQATVDGFMSTKEVHPMKSSTNNFLYISMTNKVLSPEESLDVTFHVSGNPEDGQIYYMILSRGMLRSASSIASGSTVKILIRIRPEMTPSFRVIAYYYDTNGAIIADSVWVDVEDKCEGKLEIKLHGNQEYQPDDTAELDIDVGEQKNAKVALLVVDKAIYALGAQNKLTPKQVFASMQSYDLGCSYGGGENTAAVFNDAGLTFISHSTSFRSMMRKGFSCESGFRRNKRSIQEEMAIKEAAFKKTELQKCCRHGFTLIPMKFSCEERAKRVSKTESKDCVEAFQECCEFAAKLRDKKRKEDRRTGHGRTVHSNEVEELFEFDIQAIRQYFPPSFEFKQIDVKEKVRHKIHLQHSITTWEIQALSFSPSHGFCVADPLDLTVFKSLFISLRLPYSVKRFEQLSIVAVIFNYGKMQRKLIVEMKQVDGLCSPGSASSSSAVRISLEPQSSETVTFPAVPMKIGEIPIIIELYEVEEDEEEENMRVDAIQKMLLVKNEGMEMREEMTYFINMDGRSGQRLFINGFFPNNTVPETDVNLFVKLEEEEFAHSSAVPLLSSSKVENLIRAPKGCGEQTMIFMSPTALSIRYLDKSQHWLKLEPGSRDKALGFIEQAYERILMFKKPDGSYGAWLNYPTSTWLTALVVKVLSLVAERQIETLEQQGTTEKIISQEDIRDAVTYLIKTQSSDGSFTDANPVIHREMQGGIGGAEQDASLTAFITIALKRSLPFLDKEEEDVKKSISRATDFLLKRVNDLERPYALAITAYCLSVCLTDRTQSLSAWGKLRSLAKTAGECLVWQDDENLRLLKEAKTYRVPTGVALTVETTAYALLTALAHNDLPTAHSAACFLSSQENYDGGFKSTQDTIMALEALSEYALSIPEAPFTAINAQFTVQGRSEMEKLILDKNENKVEKELKRLVGNEIDVNLSGEGKVKLKVAKAYYALKEDSNCADLSIKVTVEGKVEYTRDVQENYNYYEDYEQDEERKEEEDLPRSAIEWFDARSRQKRDTTQNTQDEIVYEVCVSHTQGRNLSGMAIADITLLSGFDAISTDLEKLKDLVDRYISHYELTRGRVLLYFNEIDEDEACIAFGAKQSMAIGLVQPAPATFYDYYEPDRRCSVLYSAPKRSKAVSVLCADDVCQCAERGCFTEKKTIDMKITKKERFEYACFHTNIDYAFEVIVDSVTEESNFMLYSATVTVVLRYLGDVSVSADSTRVFAKRKHCKVELKEGKTYLIMGNDGPTKDSTGNMQYLLDSKTWVEEKLSPSTCRASVNKSFCKELKDFVKEYQVNGCNM</sequence>
<dbReference type="SUPFAM" id="SSF48239">
    <property type="entry name" value="Terpenoid cyclases/Protein prenyltransferases"/>
    <property type="match status" value="1"/>
</dbReference>
<dbReference type="InterPro" id="IPR001134">
    <property type="entry name" value="Netrin_domain"/>
</dbReference>
<dbReference type="InterPro" id="IPR018933">
    <property type="entry name" value="Netrin_module_non-TIMP"/>
</dbReference>
<evidence type="ECO:0000256" key="3">
    <source>
        <dbReference type="ARBA" id="ARBA00022966"/>
    </source>
</evidence>
<dbReference type="InterPro" id="IPR009048">
    <property type="entry name" value="A-macroglobulin_rcpt-bd"/>
</dbReference>
<dbReference type="Pfam" id="PF01835">
    <property type="entry name" value="MG2"/>
    <property type="match status" value="1"/>
</dbReference>
<dbReference type="InterPro" id="IPR011625">
    <property type="entry name" value="A2M_N_BRD"/>
</dbReference>
<dbReference type="InterPro" id="IPR002890">
    <property type="entry name" value="MG2"/>
</dbReference>
<dbReference type="SMART" id="SM01419">
    <property type="entry name" value="Thiol-ester_cl"/>
    <property type="match status" value="1"/>
</dbReference>
<dbReference type="GO" id="GO:0004866">
    <property type="term" value="F:endopeptidase inhibitor activity"/>
    <property type="evidence" value="ECO:0007669"/>
    <property type="project" value="InterPro"/>
</dbReference>
<proteinExistence type="predicted"/>
<accession>A0A7J6C8S0</accession>